<dbReference type="Proteomes" id="UP000824089">
    <property type="component" value="Unassembled WGS sequence"/>
</dbReference>
<comment type="caution">
    <text evidence="9">The sequence shown here is derived from an EMBL/GenBank/DDBJ whole genome shotgun (WGS) entry which is preliminary data.</text>
</comment>
<evidence type="ECO:0000256" key="4">
    <source>
        <dbReference type="ARBA" id="ARBA00022741"/>
    </source>
</evidence>
<keyword evidence="3" id="KW-1003">Cell membrane</keyword>
<name>A0A9D1I920_9CLOT</name>
<evidence type="ECO:0000256" key="5">
    <source>
        <dbReference type="ARBA" id="ARBA00022840"/>
    </source>
</evidence>
<dbReference type="PANTHER" id="PTHR43553:SF24">
    <property type="entry name" value="ENERGY-COUPLING FACTOR TRANSPORTER ATP-BINDING PROTEIN ECFA1"/>
    <property type="match status" value="1"/>
</dbReference>
<proteinExistence type="inferred from homology"/>
<organism evidence="9 10">
    <name type="scientific">Candidatus Egerieisoma faecipullorum</name>
    <dbReference type="NCBI Taxonomy" id="2840963"/>
    <lineage>
        <taxon>Bacteria</taxon>
        <taxon>Bacillati</taxon>
        <taxon>Bacillota</taxon>
        <taxon>Clostridia</taxon>
        <taxon>Eubacteriales</taxon>
        <taxon>Clostridiaceae</taxon>
        <taxon>Clostridiaceae incertae sedis</taxon>
        <taxon>Candidatus Egerieisoma</taxon>
    </lineage>
</organism>
<dbReference type="InterPro" id="IPR027417">
    <property type="entry name" value="P-loop_NTPase"/>
</dbReference>
<reference evidence="9" key="2">
    <citation type="journal article" date="2021" name="PeerJ">
        <title>Extensive microbial diversity within the chicken gut microbiome revealed by metagenomics and culture.</title>
        <authorList>
            <person name="Gilroy R."/>
            <person name="Ravi A."/>
            <person name="Getino M."/>
            <person name="Pursley I."/>
            <person name="Horton D.L."/>
            <person name="Alikhan N.F."/>
            <person name="Baker D."/>
            <person name="Gharbi K."/>
            <person name="Hall N."/>
            <person name="Watson M."/>
            <person name="Adriaenssens E.M."/>
            <person name="Foster-Nyarko E."/>
            <person name="Jarju S."/>
            <person name="Secka A."/>
            <person name="Antonio M."/>
            <person name="Oren A."/>
            <person name="Chaudhuri R.R."/>
            <person name="La Ragione R."/>
            <person name="Hildebrand F."/>
            <person name="Pallen M.J."/>
        </authorList>
    </citation>
    <scope>NUCLEOTIDE SEQUENCE</scope>
    <source>
        <strain evidence="9">CHK195-4489</strain>
    </source>
</reference>
<keyword evidence="6" id="KW-1278">Translocase</keyword>
<feature type="non-terminal residue" evidence="9">
    <location>
        <position position="160"/>
    </location>
</feature>
<dbReference type="EMBL" id="DVMM01000135">
    <property type="protein sequence ID" value="HIU29922.1"/>
    <property type="molecule type" value="Genomic_DNA"/>
</dbReference>
<gene>
    <name evidence="9" type="ORF">IAD50_06475</name>
</gene>
<evidence type="ECO:0000256" key="3">
    <source>
        <dbReference type="ARBA" id="ARBA00022475"/>
    </source>
</evidence>
<dbReference type="CDD" id="cd03225">
    <property type="entry name" value="ABC_cobalt_CbiO_domain1"/>
    <property type="match status" value="1"/>
</dbReference>
<dbReference type="GO" id="GO:0016887">
    <property type="term" value="F:ATP hydrolysis activity"/>
    <property type="evidence" value="ECO:0007669"/>
    <property type="project" value="InterPro"/>
</dbReference>
<protein>
    <submittedName>
        <fullName evidence="9">ATP-binding cassette domain-containing protein</fullName>
    </submittedName>
</protein>
<sequence length="160" mass="18161">MADFIRFENVSYTYDETEEDEQQSQKQPVVPQRIHYAVEHADFTIQKGEFVAIVGRNGSGKSTLARTMNALLLPSEGVVYVNEIDTSREEMIWEIRSHVGMVFQNPDNQIVGTSVEEDVAFGMENLGVPRSEMLRRMDWALETVKLGKERKTEPHLLSGG</sequence>
<evidence type="ECO:0000313" key="10">
    <source>
        <dbReference type="Proteomes" id="UP000824089"/>
    </source>
</evidence>
<evidence type="ECO:0000313" key="9">
    <source>
        <dbReference type="EMBL" id="HIU29922.1"/>
    </source>
</evidence>
<feature type="domain" description="ABC transporter" evidence="8">
    <location>
        <begin position="39"/>
        <end position="160"/>
    </location>
</feature>
<dbReference type="Pfam" id="PF00005">
    <property type="entry name" value="ABC_tran"/>
    <property type="match status" value="1"/>
</dbReference>
<keyword evidence="7" id="KW-0472">Membrane</keyword>
<dbReference type="PANTHER" id="PTHR43553">
    <property type="entry name" value="HEAVY METAL TRANSPORTER"/>
    <property type="match status" value="1"/>
</dbReference>
<reference evidence="9" key="1">
    <citation type="submission" date="2020-10" db="EMBL/GenBank/DDBJ databases">
        <authorList>
            <person name="Gilroy R."/>
        </authorList>
    </citation>
    <scope>NUCLEOTIDE SEQUENCE</scope>
    <source>
        <strain evidence="9">CHK195-4489</strain>
    </source>
</reference>
<dbReference type="Gene3D" id="3.40.50.300">
    <property type="entry name" value="P-loop containing nucleotide triphosphate hydrolases"/>
    <property type="match status" value="1"/>
</dbReference>
<comment type="similarity">
    <text evidence="1">Belongs to the ABC transporter superfamily.</text>
</comment>
<dbReference type="InterPro" id="IPR015856">
    <property type="entry name" value="ABC_transpr_CbiO/EcfA_su"/>
</dbReference>
<evidence type="ECO:0000256" key="6">
    <source>
        <dbReference type="ARBA" id="ARBA00022967"/>
    </source>
</evidence>
<dbReference type="InterPro" id="IPR003439">
    <property type="entry name" value="ABC_transporter-like_ATP-bd"/>
</dbReference>
<evidence type="ECO:0000259" key="8">
    <source>
        <dbReference type="Pfam" id="PF00005"/>
    </source>
</evidence>
<dbReference type="GO" id="GO:0005524">
    <property type="term" value="F:ATP binding"/>
    <property type="evidence" value="ECO:0007669"/>
    <property type="project" value="UniProtKB-KW"/>
</dbReference>
<evidence type="ECO:0000256" key="1">
    <source>
        <dbReference type="ARBA" id="ARBA00005417"/>
    </source>
</evidence>
<evidence type="ECO:0000256" key="2">
    <source>
        <dbReference type="ARBA" id="ARBA00022448"/>
    </source>
</evidence>
<keyword evidence="4" id="KW-0547">Nucleotide-binding</keyword>
<accession>A0A9D1I920</accession>
<keyword evidence="5 9" id="KW-0067">ATP-binding</keyword>
<dbReference type="GO" id="GO:0043190">
    <property type="term" value="C:ATP-binding cassette (ABC) transporter complex"/>
    <property type="evidence" value="ECO:0007669"/>
    <property type="project" value="TreeGrafter"/>
</dbReference>
<keyword evidence="2" id="KW-0813">Transport</keyword>
<dbReference type="AlphaFoldDB" id="A0A9D1I920"/>
<evidence type="ECO:0000256" key="7">
    <source>
        <dbReference type="ARBA" id="ARBA00023136"/>
    </source>
</evidence>
<dbReference type="InterPro" id="IPR050095">
    <property type="entry name" value="ECF_ABC_transporter_ATP-bd"/>
</dbReference>
<dbReference type="GO" id="GO:0042626">
    <property type="term" value="F:ATPase-coupled transmembrane transporter activity"/>
    <property type="evidence" value="ECO:0007669"/>
    <property type="project" value="TreeGrafter"/>
</dbReference>
<dbReference type="SUPFAM" id="SSF52540">
    <property type="entry name" value="P-loop containing nucleoside triphosphate hydrolases"/>
    <property type="match status" value="1"/>
</dbReference>